<keyword evidence="3 8" id="KW-0853">WD repeat</keyword>
<feature type="compositionally biased region" description="Acidic residues" evidence="10">
    <location>
        <begin position="1353"/>
        <end position="1366"/>
    </location>
</feature>
<evidence type="ECO:0000313" key="13">
    <source>
        <dbReference type="Proteomes" id="UP000241769"/>
    </source>
</evidence>
<evidence type="ECO:0000256" key="6">
    <source>
        <dbReference type="ARBA" id="ARBA00023212"/>
    </source>
</evidence>
<dbReference type="SUPFAM" id="SSF50978">
    <property type="entry name" value="WD40 repeat-like"/>
    <property type="match status" value="1"/>
</dbReference>
<dbReference type="PANTHER" id="PTHR14885:SF3">
    <property type="entry name" value="CILIA- AND FLAGELLA-ASSOCIATED PROTEIN 44"/>
    <property type="match status" value="1"/>
</dbReference>
<dbReference type="Pfam" id="PF23409">
    <property type="entry name" value="Beta-prop_EML"/>
    <property type="match status" value="1"/>
</dbReference>
<dbReference type="SMART" id="SM00320">
    <property type="entry name" value="WD40"/>
    <property type="match status" value="10"/>
</dbReference>
<keyword evidence="5 9" id="KW-0175">Coiled coil</keyword>
<feature type="compositionally biased region" description="Basic and acidic residues" evidence="10">
    <location>
        <begin position="1624"/>
        <end position="1644"/>
    </location>
</feature>
<dbReference type="Pfam" id="PF25828">
    <property type="entry name" value="CC_Cfap43"/>
    <property type="match status" value="1"/>
</dbReference>
<feature type="coiled-coil region" evidence="9">
    <location>
        <begin position="784"/>
        <end position="826"/>
    </location>
</feature>
<comment type="subcellular location">
    <subcellularLocation>
        <location evidence="1">Cytoplasm</location>
        <location evidence="1">Cytoskeleton</location>
        <location evidence="1">Cilium axoneme</location>
    </subcellularLocation>
</comment>
<dbReference type="Proteomes" id="UP000241769">
    <property type="component" value="Unassembled WGS sequence"/>
</dbReference>
<feature type="coiled-coil region" evidence="9">
    <location>
        <begin position="1467"/>
        <end position="1508"/>
    </location>
</feature>
<dbReference type="EMBL" id="MDYQ01000052">
    <property type="protein sequence ID" value="PRP84994.1"/>
    <property type="molecule type" value="Genomic_DNA"/>
</dbReference>
<dbReference type="InterPro" id="IPR001680">
    <property type="entry name" value="WD40_rpt"/>
</dbReference>
<dbReference type="Gene3D" id="2.130.10.10">
    <property type="entry name" value="YVTN repeat-like/Quinoprotein amine dehydrogenase"/>
    <property type="match status" value="3"/>
</dbReference>
<feature type="domain" description="EML-like first beta-propeller" evidence="11">
    <location>
        <begin position="74"/>
        <end position="291"/>
    </location>
</feature>
<keyword evidence="7" id="KW-0966">Cell projection</keyword>
<keyword evidence="2" id="KW-0963">Cytoplasm</keyword>
<feature type="repeat" description="WD" evidence="8">
    <location>
        <begin position="351"/>
        <end position="392"/>
    </location>
</feature>
<evidence type="ECO:0000256" key="9">
    <source>
        <dbReference type="SAM" id="Coils"/>
    </source>
</evidence>
<feature type="repeat" description="WD" evidence="8">
    <location>
        <begin position="271"/>
        <end position="293"/>
    </location>
</feature>
<dbReference type="GO" id="GO:0005930">
    <property type="term" value="C:axoneme"/>
    <property type="evidence" value="ECO:0007669"/>
    <property type="project" value="UniProtKB-SubCell"/>
</dbReference>
<feature type="compositionally biased region" description="Basic and acidic residues" evidence="10">
    <location>
        <begin position="961"/>
        <end position="979"/>
    </location>
</feature>
<feature type="region of interest" description="Disordered" evidence="10">
    <location>
        <begin position="1142"/>
        <end position="1161"/>
    </location>
</feature>
<evidence type="ECO:0000256" key="2">
    <source>
        <dbReference type="ARBA" id="ARBA00022490"/>
    </source>
</evidence>
<keyword evidence="6" id="KW-0206">Cytoskeleton</keyword>
<dbReference type="InParanoid" id="A0A2P6NM02"/>
<dbReference type="InterPro" id="IPR055439">
    <property type="entry name" value="Beta-prop_EML_1st"/>
</dbReference>
<sequence length="1675" mass="190563">MTSEEHNAPPDESNEIVPAFATLHCSLGFESKKRGNLAYIDDHRLVFSVGNAAQVLDLNDMSQHFVTGITECGIGAISVHPNRSCFAVAGRGSKKKSPEIHIIDTNTLKTIHILRGGTTFGYSTISFDPSGARLASVGSDPDYTLVVWNWEQQTIVLRSKAFSQDVYRVYFSPMHEGRLITSGVGHIKFWGMAKTFTGLKLQGEIGKFGKSELSDISCFVELSDGKVISGTESGCMLLWDEIAIKKEIYRKNRVGCHLGNIEVIFRYNEQIVTGGYDGYIRVWNVEALDRASAAEESSVLEIEPVTEIHIGQNVHIHNIVEGKDHWIIQDSAGSLWKLNDLNNSTAAVRVFSFHSGGIEGVACSPLRHIAVTTGRDGSVRVYDYAESKLLETNEGTHNGTAICYAPLMADPTGSTFAVGYGNGVVKIFSYTRSGLQQLKMFRPHKDEITHITYSPDGAWLATSAKDNLLFFVNVRNNYSPLGFTRLDSHALSMSWDVSSQNIIFCTEDGQILHMREPSNCTPASSSSYVLENVKLTQHPFKRKKPDPPAPVAQTAQPADGETDPSLEAGVGDSAAAAGIDGDYEDSAKNSTRSTMMDTASLADAGEAGAVSTEPAVTGESIETEEGAEGIEEGEEVIEEGRPHRVLYKEGFAMENRYYVTCTGQDSGILFFCSPDTAEPTEELPSHGGVCRYVQFSHRKNYLLSGGADGSVLIRRSDDLQTPYKISMHSKGITGVVTSFDESYVLSTCSGGNLFVHRIVENQIQNSQVDLTQLVLEEEMHVEEKEELEDMSSIEEQKLRREQNKIAQAAEEKKTSVKRQVARIAADYQAFVQRNAKLHPDEQLPKEMLSIDPYLKETMKEELEKKKEKAIAEMEWISEYKERQIQKLNARYFDRVAVERIVMNGFHSVHTLSTFPLRNMPESLLAQIKMVHAQIEREQSVERMESSKSPEDFKSNRNVVKRRSDEVKGDQPVLRTEKKLAKSSPSTKLEEKKAKRKQRAAEWIKFFETKPDEEEDAGDLEKIKKAEKYMGDYPLKLGNTYRVPENRRINTERKFFQKILLEESIYNIKLEFNSRILVLRDIKVKIIEWIQRMNLRIREINRELHVEEELYEPKLVPRERPEDRTVVTPEDVEKFIRDSTKPTHSNITIMNNRSTSGEIPEPEPIPSEVLMNNKKPVGGRQNQTPSQLELEEKQNTNRMLQWEKTTIVEKINLTLATFDRELESLRREKLKAEADLKVLDLKMLVLHQELELLKEFEKEDINLAEKLQTKRNERQTFATLVAESQTKLEARNKELEKKSGEIEEVNRKLNSIIGDGNPFADYLKKLYNKNIKRTKKQAVEEDFYNSDDERGEGYDFDNEEEDNEGDEEQKPADLDEATYESVLELRDQRLQLEEVKADMKKALDMFRKELETTIKKEKVVANALTATENELQELQKNKQDKLNEITVVLSLKLSQYRFLNGTSLIDSLVFTNEEFDKLNKRIIQSEQELVDLNNQLKSLQKDIVNIGKEKVAKKNRNKQLETKAIEVQMLKFGQVINLEALEKKSVNRPAEELKEKMTKEERKRNKDLELLDEQTESLRIEYQTWLDRNTKMLEDLASLSRKKAELEQMLEVSQQSVVAEYSGSLRKEKDEEKKLEDTVRAQGDDIEKMRRQISQLRKKGYRPSFSDFQLPNTMPG</sequence>
<dbReference type="PROSITE" id="PS50082">
    <property type="entry name" value="WD_REPEATS_2"/>
    <property type="match status" value="2"/>
</dbReference>
<keyword evidence="13" id="KW-1185">Reference proteome</keyword>
<keyword evidence="4" id="KW-0677">Repeat</keyword>
<dbReference type="OrthoDB" id="1935234at2759"/>
<accession>A0A2P6NM02</accession>
<dbReference type="Pfam" id="PF00400">
    <property type="entry name" value="WD40"/>
    <property type="match status" value="3"/>
</dbReference>
<dbReference type="STRING" id="1890364.A0A2P6NM02"/>
<dbReference type="PANTHER" id="PTHR14885">
    <property type="entry name" value="CILIA- AND FLAGELLA-ASSOCIATED PROTEIN 43-RELATED"/>
    <property type="match status" value="1"/>
</dbReference>
<feature type="compositionally biased region" description="Acidic residues" evidence="10">
    <location>
        <begin position="621"/>
        <end position="632"/>
    </location>
</feature>
<feature type="region of interest" description="Disordered" evidence="10">
    <location>
        <begin position="538"/>
        <end position="569"/>
    </location>
</feature>
<dbReference type="InterPro" id="IPR015943">
    <property type="entry name" value="WD40/YVTN_repeat-like_dom_sf"/>
</dbReference>
<comment type="caution">
    <text evidence="12">The sequence shown here is derived from an EMBL/GenBank/DDBJ whole genome shotgun (WGS) entry which is preliminary data.</text>
</comment>
<evidence type="ECO:0000256" key="4">
    <source>
        <dbReference type="ARBA" id="ARBA00022737"/>
    </source>
</evidence>
<proteinExistence type="predicted"/>
<organism evidence="12 13">
    <name type="scientific">Planoprotostelium fungivorum</name>
    <dbReference type="NCBI Taxonomy" id="1890364"/>
    <lineage>
        <taxon>Eukaryota</taxon>
        <taxon>Amoebozoa</taxon>
        <taxon>Evosea</taxon>
        <taxon>Variosea</taxon>
        <taxon>Cavosteliida</taxon>
        <taxon>Cavosteliaceae</taxon>
        <taxon>Planoprotostelium</taxon>
    </lineage>
</organism>
<feature type="region of interest" description="Disordered" evidence="10">
    <location>
        <begin position="1622"/>
        <end position="1644"/>
    </location>
</feature>
<feature type="region of interest" description="Disordered" evidence="10">
    <location>
        <begin position="604"/>
        <end position="632"/>
    </location>
</feature>
<dbReference type="InterPro" id="IPR011047">
    <property type="entry name" value="Quinoprotein_ADH-like_sf"/>
</dbReference>
<evidence type="ECO:0000256" key="5">
    <source>
        <dbReference type="ARBA" id="ARBA00023054"/>
    </source>
</evidence>
<feature type="coiled-coil region" evidence="9">
    <location>
        <begin position="1381"/>
        <end position="1443"/>
    </location>
</feature>
<name>A0A2P6NM02_9EUKA</name>
<protein>
    <recommendedName>
        <fullName evidence="11">EML-like first beta-propeller domain-containing protein</fullName>
    </recommendedName>
</protein>
<feature type="compositionally biased region" description="Polar residues" evidence="10">
    <location>
        <begin position="1142"/>
        <end position="1156"/>
    </location>
</feature>
<feature type="region of interest" description="Disordered" evidence="10">
    <location>
        <begin position="939"/>
        <end position="993"/>
    </location>
</feature>
<dbReference type="InterPro" id="IPR036322">
    <property type="entry name" value="WD40_repeat_dom_sf"/>
</dbReference>
<reference evidence="12 13" key="1">
    <citation type="journal article" date="2018" name="Genome Biol. Evol.">
        <title>Multiple Roots of Fruiting Body Formation in Amoebozoa.</title>
        <authorList>
            <person name="Hillmann F."/>
            <person name="Forbes G."/>
            <person name="Novohradska S."/>
            <person name="Ferling I."/>
            <person name="Riege K."/>
            <person name="Groth M."/>
            <person name="Westermann M."/>
            <person name="Marz M."/>
            <person name="Spaller T."/>
            <person name="Winckler T."/>
            <person name="Schaap P."/>
            <person name="Glockner G."/>
        </authorList>
    </citation>
    <scope>NUCLEOTIDE SEQUENCE [LARGE SCALE GENOMIC DNA]</scope>
    <source>
        <strain evidence="12 13">Jena</strain>
    </source>
</reference>
<evidence type="ECO:0000256" key="7">
    <source>
        <dbReference type="ARBA" id="ARBA00023273"/>
    </source>
</evidence>
<feature type="compositionally biased region" description="Basic and acidic residues" evidence="10">
    <location>
        <begin position="939"/>
        <end position="954"/>
    </location>
</feature>
<evidence type="ECO:0000256" key="3">
    <source>
        <dbReference type="ARBA" id="ARBA00022574"/>
    </source>
</evidence>
<feature type="region of interest" description="Disordered" evidence="10">
    <location>
        <begin position="1337"/>
        <end position="1373"/>
    </location>
</feature>
<evidence type="ECO:0000256" key="10">
    <source>
        <dbReference type="SAM" id="MobiDB-lite"/>
    </source>
</evidence>
<gene>
    <name evidence="12" type="ORF">PROFUN_07282</name>
</gene>
<evidence type="ECO:0000256" key="1">
    <source>
        <dbReference type="ARBA" id="ARBA00004430"/>
    </source>
</evidence>
<evidence type="ECO:0000256" key="8">
    <source>
        <dbReference type="PROSITE-ProRule" id="PRU00221"/>
    </source>
</evidence>
<feature type="coiled-coil region" evidence="9">
    <location>
        <begin position="1207"/>
        <end position="1307"/>
    </location>
</feature>
<dbReference type="SUPFAM" id="SSF50998">
    <property type="entry name" value="Quinoprotein alcohol dehydrogenase-like"/>
    <property type="match status" value="1"/>
</dbReference>
<evidence type="ECO:0000259" key="11">
    <source>
        <dbReference type="Pfam" id="PF23409"/>
    </source>
</evidence>
<evidence type="ECO:0000313" key="12">
    <source>
        <dbReference type="EMBL" id="PRP84994.1"/>
    </source>
</evidence>